<sequence length="902" mass="102438">MTPAPPIPEKSSLRKQSTASIDTSSINTNIITPSLTTEEQQDPIIQKSRYKEQFDLIPPPELLEAIAFTTDNDNNKRNKPSTTHKTLRPFMRSTSSSNSLNTFTMDQVLPSPTNSTSRPPLSNATFWSSSSISRSFSTRNLSNHKLNDLSESEDNSSIISKPMATKDKNKKQAKKKKSKLFGSTSSSKSTPTPSNTIQKYDIKKEYNKESSMDPQQNTIATTTDYIKTTGPRVPTLFSLNRAEVIITRLDYWQHLIKAVINWLEELVKISFQNSRCFSQRALPTLKEDIGDTSSENAMATLQAGLQMLSIQLATEEKDFGKKIQQDFLPGLVKLRKDAKEMIRGLKEEPELIMDELLRLAETTRKSMTQLNRYCKAAETYPVEHDPWLANLYVLRQLKHEIDEENRMRKLMVPIQKGTAAYEARVLEQLKPAIEFCYKKLSPGLWKGTEENDTPFQLVMEQLVPSSEWNNFYDIKKKDLVNEENPLKDYLKINYPNKSNPKVMTVAKGILERRTGVLKQYAERYYVLSQCGYLHQFTMNDKVSPERSIYIPETTIIPSIDISHFAENEKTEGPYTFEIHKRGTQVLQRDRTFYFRTNSREELLQWCRVLCDVSSAAQGTKMISAPIPIKSLDSTSTSSTSSTTTTTEDQQQQQRNNNGSTVSIPTVRSIHSTPPTSQPKNPNRPTMKIETTTTDTKTDITDEKTQVIKDHDEIPNSSSHSSMESSHNTISTAIVVNSSTSVESVKEKDKQITSKTNDDQQINTKKKETKTNDSVDDYYYYDNNNDNDEDDDTASIMTARAIPNESKQKDKKDKEEEDKQSRPISFERPESRASVVTDSESSVYFSSTSGPPSPTFSNGSVGDHHFDFPALQDNNKRNSKDENDDEPSTPKPEFYQPRLNFSI</sequence>
<dbReference type="Gene3D" id="2.30.29.30">
    <property type="entry name" value="Pleckstrin-homology domain (PH domain)/Phosphotyrosine-binding domain (PTB)"/>
    <property type="match status" value="1"/>
</dbReference>
<feature type="compositionally biased region" description="Polar residues" evidence="2">
    <location>
        <begin position="833"/>
        <end position="843"/>
    </location>
</feature>
<feature type="region of interest" description="Disordered" evidence="2">
    <location>
        <begin position="627"/>
        <end position="768"/>
    </location>
</feature>
<dbReference type="OrthoDB" id="2264563at2759"/>
<accession>A0A8H7SDX8</accession>
<keyword evidence="1" id="KW-0597">Phosphoprotein</keyword>
<feature type="compositionally biased region" description="Basic and acidic residues" evidence="2">
    <location>
        <begin position="695"/>
        <end position="713"/>
    </location>
</feature>
<dbReference type="AlphaFoldDB" id="A0A8H7SDX8"/>
<reference evidence="4 5" key="1">
    <citation type="submission" date="2020-12" db="EMBL/GenBank/DDBJ databases">
        <title>Metabolic potential, ecology and presence of endohyphal bacteria is reflected in genomic diversity of Mucoromycotina.</title>
        <authorList>
            <person name="Muszewska A."/>
            <person name="Okrasinska A."/>
            <person name="Steczkiewicz K."/>
            <person name="Drgas O."/>
            <person name="Orlowska M."/>
            <person name="Perlinska-Lenart U."/>
            <person name="Aleksandrzak-Piekarczyk T."/>
            <person name="Szatraj K."/>
            <person name="Zielenkiewicz U."/>
            <person name="Pilsyk S."/>
            <person name="Malc E."/>
            <person name="Mieczkowski P."/>
            <person name="Kruszewska J.S."/>
            <person name="Biernat P."/>
            <person name="Pawlowska J."/>
        </authorList>
    </citation>
    <scope>NUCLEOTIDE SEQUENCE [LARGE SCALE GENOMIC DNA]</scope>
    <source>
        <strain evidence="4 5">CBS 142.35</strain>
    </source>
</reference>
<feature type="compositionally biased region" description="Low complexity" evidence="2">
    <location>
        <begin position="93"/>
        <end position="102"/>
    </location>
</feature>
<dbReference type="Pfam" id="PF20400">
    <property type="entry name" value="BAR_4"/>
    <property type="match status" value="1"/>
</dbReference>
<feature type="compositionally biased region" description="Low complexity" evidence="2">
    <location>
        <begin position="180"/>
        <end position="189"/>
    </location>
</feature>
<feature type="compositionally biased region" description="Low complexity" evidence="2">
    <location>
        <begin position="844"/>
        <end position="859"/>
    </location>
</feature>
<comment type="caution">
    <text evidence="4">The sequence shown here is derived from an EMBL/GenBank/DDBJ whole genome shotgun (WGS) entry which is preliminary data.</text>
</comment>
<feature type="region of interest" description="Disordered" evidence="2">
    <location>
        <begin position="146"/>
        <end position="200"/>
    </location>
</feature>
<feature type="region of interest" description="Disordered" evidence="2">
    <location>
        <begin position="1"/>
        <end position="44"/>
    </location>
</feature>
<feature type="compositionally biased region" description="Basic and acidic residues" evidence="2">
    <location>
        <begin position="805"/>
        <end position="830"/>
    </location>
</feature>
<dbReference type="Pfam" id="PF20399">
    <property type="entry name" value="PH_20"/>
    <property type="match status" value="1"/>
</dbReference>
<evidence type="ECO:0000256" key="2">
    <source>
        <dbReference type="SAM" id="MobiDB-lite"/>
    </source>
</evidence>
<dbReference type="PANTHER" id="PTHR31941:SF1">
    <property type="entry name" value="CYTOSKELETAL SIGNALING PROTEIN SLM1"/>
    <property type="match status" value="1"/>
</dbReference>
<evidence type="ECO:0000256" key="1">
    <source>
        <dbReference type="ARBA" id="ARBA00022553"/>
    </source>
</evidence>
<feature type="compositionally biased region" description="Low complexity" evidence="2">
    <location>
        <begin position="17"/>
        <end position="37"/>
    </location>
</feature>
<feature type="compositionally biased region" description="Polar residues" evidence="2">
    <location>
        <begin position="110"/>
        <end position="127"/>
    </location>
</feature>
<evidence type="ECO:0000259" key="3">
    <source>
        <dbReference type="PROSITE" id="PS50003"/>
    </source>
</evidence>
<gene>
    <name evidence="4" type="ORF">INT45_014275</name>
</gene>
<dbReference type="PANTHER" id="PTHR31941">
    <property type="entry name" value="CYTOSKELETAL SIGNALING PROTEIN SLM1"/>
    <property type="match status" value="1"/>
</dbReference>
<protein>
    <recommendedName>
        <fullName evidence="3">PH domain-containing protein</fullName>
    </recommendedName>
</protein>
<feature type="compositionally biased region" description="Low complexity" evidence="2">
    <location>
        <begin position="633"/>
        <end position="646"/>
    </location>
</feature>
<evidence type="ECO:0000313" key="5">
    <source>
        <dbReference type="Proteomes" id="UP000646827"/>
    </source>
</evidence>
<feature type="compositionally biased region" description="Polar residues" evidence="2">
    <location>
        <begin position="733"/>
        <end position="742"/>
    </location>
</feature>
<feature type="region of interest" description="Disordered" evidence="2">
    <location>
        <begin position="799"/>
        <end position="902"/>
    </location>
</feature>
<dbReference type="Proteomes" id="UP000646827">
    <property type="component" value="Unassembled WGS sequence"/>
</dbReference>
<dbReference type="SMART" id="SM00233">
    <property type="entry name" value="PH"/>
    <property type="match status" value="1"/>
</dbReference>
<name>A0A8H7SDX8_9FUNG</name>
<feature type="compositionally biased region" description="Basic and acidic residues" evidence="2">
    <location>
        <begin position="743"/>
        <end position="757"/>
    </location>
</feature>
<feature type="domain" description="PH" evidence="3">
    <location>
        <begin position="503"/>
        <end position="614"/>
    </location>
</feature>
<dbReference type="InterPro" id="IPR001849">
    <property type="entry name" value="PH_domain"/>
</dbReference>
<proteinExistence type="predicted"/>
<organism evidence="4 5">
    <name type="scientific">Circinella minor</name>
    <dbReference type="NCBI Taxonomy" id="1195481"/>
    <lineage>
        <taxon>Eukaryota</taxon>
        <taxon>Fungi</taxon>
        <taxon>Fungi incertae sedis</taxon>
        <taxon>Mucoromycota</taxon>
        <taxon>Mucoromycotina</taxon>
        <taxon>Mucoromycetes</taxon>
        <taxon>Mucorales</taxon>
        <taxon>Lichtheimiaceae</taxon>
        <taxon>Circinella</taxon>
    </lineage>
</organism>
<dbReference type="PROSITE" id="PS50003">
    <property type="entry name" value="PH_DOMAIN"/>
    <property type="match status" value="1"/>
</dbReference>
<dbReference type="EMBL" id="JAEPRB010000016">
    <property type="protein sequence ID" value="KAG2226531.1"/>
    <property type="molecule type" value="Genomic_DNA"/>
</dbReference>
<dbReference type="InterPro" id="IPR046868">
    <property type="entry name" value="BAR_4"/>
</dbReference>
<feature type="compositionally biased region" description="Polar residues" evidence="2">
    <location>
        <begin position="647"/>
        <end position="683"/>
    </location>
</feature>
<evidence type="ECO:0000313" key="4">
    <source>
        <dbReference type="EMBL" id="KAG2226531.1"/>
    </source>
</evidence>
<feature type="region of interest" description="Disordered" evidence="2">
    <location>
        <begin position="70"/>
        <end position="129"/>
    </location>
</feature>
<dbReference type="SUPFAM" id="SSF50729">
    <property type="entry name" value="PH domain-like"/>
    <property type="match status" value="1"/>
</dbReference>
<feature type="compositionally biased region" description="Low complexity" evidence="2">
    <location>
        <begin position="714"/>
        <end position="731"/>
    </location>
</feature>
<feature type="compositionally biased region" description="Basic residues" evidence="2">
    <location>
        <begin position="168"/>
        <end position="179"/>
    </location>
</feature>
<dbReference type="InterPro" id="IPR011993">
    <property type="entry name" value="PH-like_dom_sf"/>
</dbReference>
<dbReference type="InterPro" id="IPR046869">
    <property type="entry name" value="SLM1/RGC1-like_PH"/>
</dbReference>
<keyword evidence="5" id="KW-1185">Reference proteome</keyword>